<keyword evidence="1" id="KW-0812">Transmembrane</keyword>
<name>A0A486XQ66_9GAMM</name>
<feature type="transmembrane region" description="Helical" evidence="1">
    <location>
        <begin position="23"/>
        <end position="44"/>
    </location>
</feature>
<gene>
    <name evidence="2" type="ORF">BAL341_1468</name>
</gene>
<keyword evidence="1" id="KW-0472">Membrane</keyword>
<protein>
    <submittedName>
        <fullName evidence="2">Uncharacterized protein</fullName>
    </submittedName>
</protein>
<organism evidence="2">
    <name type="scientific">Rheinheimera sp. BAL341</name>
    <dbReference type="NCBI Taxonomy" id="1708203"/>
    <lineage>
        <taxon>Bacteria</taxon>
        <taxon>Pseudomonadati</taxon>
        <taxon>Pseudomonadota</taxon>
        <taxon>Gammaproteobacteria</taxon>
        <taxon>Chromatiales</taxon>
        <taxon>Chromatiaceae</taxon>
        <taxon>Rheinheimera</taxon>
    </lineage>
</organism>
<dbReference type="EMBL" id="CAAJGR010000083">
    <property type="protein sequence ID" value="VHO03541.1"/>
    <property type="molecule type" value="Genomic_DNA"/>
</dbReference>
<dbReference type="AlphaFoldDB" id="A0A486XQ66"/>
<sequence length="51" mass="5853">METLQQLITPFTNAWYQADSHELMSFGIFFGAMWLIAMVIEAAVKKVTKED</sequence>
<reference evidence="2" key="1">
    <citation type="submission" date="2019-04" db="EMBL/GenBank/DDBJ databases">
        <authorList>
            <person name="Brambilla D."/>
        </authorList>
    </citation>
    <scope>NUCLEOTIDE SEQUENCE</scope>
    <source>
        <strain evidence="2">BAL1</strain>
    </source>
</reference>
<keyword evidence="1" id="KW-1133">Transmembrane helix</keyword>
<accession>A0A486XQ66</accession>
<evidence type="ECO:0000313" key="2">
    <source>
        <dbReference type="EMBL" id="VHO03541.1"/>
    </source>
</evidence>
<proteinExistence type="predicted"/>
<evidence type="ECO:0000256" key="1">
    <source>
        <dbReference type="SAM" id="Phobius"/>
    </source>
</evidence>